<name>A0A7J5ZRV5_AMEME</name>
<evidence type="ECO:0000256" key="2">
    <source>
        <dbReference type="SAM" id="Phobius"/>
    </source>
</evidence>
<feature type="region of interest" description="Disordered" evidence="1">
    <location>
        <begin position="76"/>
        <end position="99"/>
    </location>
</feature>
<evidence type="ECO:0000313" key="3">
    <source>
        <dbReference type="EMBL" id="KAF4072377.1"/>
    </source>
</evidence>
<evidence type="ECO:0000313" key="4">
    <source>
        <dbReference type="Proteomes" id="UP000593565"/>
    </source>
</evidence>
<protein>
    <submittedName>
        <fullName evidence="3">Uncharacterized protein</fullName>
    </submittedName>
</protein>
<reference evidence="3 4" key="1">
    <citation type="submission" date="2020-02" db="EMBL/GenBank/DDBJ databases">
        <title>A chromosome-scale genome assembly of the black bullhead catfish (Ameiurus melas).</title>
        <authorList>
            <person name="Wen M."/>
            <person name="Zham M."/>
            <person name="Cabau C."/>
            <person name="Klopp C."/>
            <person name="Donnadieu C."/>
            <person name="Roques C."/>
            <person name="Bouchez O."/>
            <person name="Lampietro C."/>
            <person name="Jouanno E."/>
            <person name="Herpin A."/>
            <person name="Louis A."/>
            <person name="Berthelot C."/>
            <person name="Parey E."/>
            <person name="Roest-Crollius H."/>
            <person name="Braasch I."/>
            <person name="Postlethwait J."/>
            <person name="Robinson-Rechavi M."/>
            <person name="Echchiki A."/>
            <person name="Begum T."/>
            <person name="Montfort J."/>
            <person name="Schartl M."/>
            <person name="Bobe J."/>
            <person name="Guiguen Y."/>
        </authorList>
    </citation>
    <scope>NUCLEOTIDE SEQUENCE [LARGE SCALE GENOMIC DNA]</scope>
    <source>
        <strain evidence="3">M_S1</strain>
        <tissue evidence="3">Blood</tissue>
    </source>
</reference>
<gene>
    <name evidence="3" type="ORF">AMELA_G00262390</name>
</gene>
<feature type="transmembrane region" description="Helical" evidence="2">
    <location>
        <begin position="20"/>
        <end position="43"/>
    </location>
</feature>
<comment type="caution">
    <text evidence="3">The sequence shown here is derived from an EMBL/GenBank/DDBJ whole genome shotgun (WGS) entry which is preliminary data.</text>
</comment>
<proteinExistence type="predicted"/>
<sequence>MPKIRSVFNTSLRYYHVKYISITPLIIYLFIYLLFIFLAFMCLDKDDWLRPNPHTYLLYSRRKAERQRGSMSEFTAGEKYPGRRTTSASRFGKGKHDQTQKHCTLMPPLWMWNIQTTTTAPLLNLLPWICPWTTMKIYVWK</sequence>
<accession>A0A7J5ZRV5</accession>
<keyword evidence="4" id="KW-1185">Reference proteome</keyword>
<keyword evidence="2" id="KW-0812">Transmembrane</keyword>
<keyword evidence="2" id="KW-0472">Membrane</keyword>
<dbReference type="AlphaFoldDB" id="A0A7J5ZRV5"/>
<evidence type="ECO:0000256" key="1">
    <source>
        <dbReference type="SAM" id="MobiDB-lite"/>
    </source>
</evidence>
<dbReference type="EMBL" id="JAAGNN010000025">
    <property type="protein sequence ID" value="KAF4072377.1"/>
    <property type="molecule type" value="Genomic_DNA"/>
</dbReference>
<dbReference type="Proteomes" id="UP000593565">
    <property type="component" value="Unassembled WGS sequence"/>
</dbReference>
<keyword evidence="2" id="KW-1133">Transmembrane helix</keyword>
<organism evidence="3 4">
    <name type="scientific">Ameiurus melas</name>
    <name type="common">Black bullhead</name>
    <name type="synonym">Silurus melas</name>
    <dbReference type="NCBI Taxonomy" id="219545"/>
    <lineage>
        <taxon>Eukaryota</taxon>
        <taxon>Metazoa</taxon>
        <taxon>Chordata</taxon>
        <taxon>Craniata</taxon>
        <taxon>Vertebrata</taxon>
        <taxon>Euteleostomi</taxon>
        <taxon>Actinopterygii</taxon>
        <taxon>Neopterygii</taxon>
        <taxon>Teleostei</taxon>
        <taxon>Ostariophysi</taxon>
        <taxon>Siluriformes</taxon>
        <taxon>Ictaluridae</taxon>
        <taxon>Ameiurus</taxon>
    </lineage>
</organism>